<sequence>MAHYRHAPSGEPDKDPGVEDEDGCPDPSPSRALAPEDSDFLPSISLAAALLLIFISVLPILSQPGTVFVPFNKLGNISRRGAQFHPLLYVQHRSTQLILETLTKNQEETITIVAVAKESATRTLVCFSKNVIALLSKQGQGDPVIRQKIMEVQTLKDMMNDSKARTSEVFSISVMTRRQGDVPHCTILRPTRPMTGHIHLTEIMPQDGEVTMRTEAPSIAHDLLEHLYKTGQVPETFEVKGSPKHDGKILHVLGDPYLESGIVC</sequence>
<dbReference type="EMBL" id="WNYA01000010">
    <property type="protein sequence ID" value="KAG8554966.1"/>
    <property type="molecule type" value="Genomic_DNA"/>
</dbReference>
<protein>
    <submittedName>
        <fullName evidence="3">Uncharacterized protein</fullName>
    </submittedName>
</protein>
<reference evidence="3" key="1">
    <citation type="thesis" date="2020" institute="ProQuest LLC" country="789 East Eisenhower Parkway, Ann Arbor, MI, USA">
        <title>Comparative Genomics and Chromosome Evolution.</title>
        <authorList>
            <person name="Mudd A.B."/>
        </authorList>
    </citation>
    <scope>NUCLEOTIDE SEQUENCE</scope>
    <source>
        <strain evidence="3">237g6f4</strain>
        <tissue evidence="3">Blood</tissue>
    </source>
</reference>
<organism evidence="3 4">
    <name type="scientific">Engystomops pustulosus</name>
    <name type="common">Tungara frog</name>
    <name type="synonym">Physalaemus pustulosus</name>
    <dbReference type="NCBI Taxonomy" id="76066"/>
    <lineage>
        <taxon>Eukaryota</taxon>
        <taxon>Metazoa</taxon>
        <taxon>Chordata</taxon>
        <taxon>Craniata</taxon>
        <taxon>Vertebrata</taxon>
        <taxon>Euteleostomi</taxon>
        <taxon>Amphibia</taxon>
        <taxon>Batrachia</taxon>
        <taxon>Anura</taxon>
        <taxon>Neobatrachia</taxon>
        <taxon>Hyloidea</taxon>
        <taxon>Leptodactylidae</taxon>
        <taxon>Leiuperinae</taxon>
        <taxon>Engystomops</taxon>
    </lineage>
</organism>
<gene>
    <name evidence="3" type="ORF">GDO81_003949</name>
</gene>
<evidence type="ECO:0000256" key="2">
    <source>
        <dbReference type="SAM" id="Phobius"/>
    </source>
</evidence>
<keyword evidence="4" id="KW-1185">Reference proteome</keyword>
<accession>A0AAV7A0S5</accession>
<name>A0AAV7A0S5_ENGPU</name>
<dbReference type="AlphaFoldDB" id="A0AAV7A0S5"/>
<evidence type="ECO:0000256" key="1">
    <source>
        <dbReference type="SAM" id="MobiDB-lite"/>
    </source>
</evidence>
<evidence type="ECO:0000313" key="3">
    <source>
        <dbReference type="EMBL" id="KAG8554966.1"/>
    </source>
</evidence>
<proteinExistence type="predicted"/>
<comment type="caution">
    <text evidence="3">The sequence shown here is derived from an EMBL/GenBank/DDBJ whole genome shotgun (WGS) entry which is preliminary data.</text>
</comment>
<feature type="region of interest" description="Disordered" evidence="1">
    <location>
        <begin position="1"/>
        <end position="35"/>
    </location>
</feature>
<keyword evidence="2" id="KW-0472">Membrane</keyword>
<keyword evidence="2" id="KW-0812">Transmembrane</keyword>
<keyword evidence="2" id="KW-1133">Transmembrane helix</keyword>
<dbReference type="Proteomes" id="UP000824782">
    <property type="component" value="Unassembled WGS sequence"/>
</dbReference>
<evidence type="ECO:0000313" key="4">
    <source>
        <dbReference type="Proteomes" id="UP000824782"/>
    </source>
</evidence>
<feature type="transmembrane region" description="Helical" evidence="2">
    <location>
        <begin position="40"/>
        <end position="61"/>
    </location>
</feature>